<feature type="region of interest" description="Disordered" evidence="1">
    <location>
        <begin position="112"/>
        <end position="148"/>
    </location>
</feature>
<feature type="region of interest" description="Disordered" evidence="1">
    <location>
        <begin position="1"/>
        <end position="100"/>
    </location>
</feature>
<accession>A0A6J4IWF4</accession>
<name>A0A6J4IWF4_9ACTN</name>
<gene>
    <name evidence="2" type="ORF">AVDCRST_MAG41-2509</name>
</gene>
<protein>
    <submittedName>
        <fullName evidence="2">Uncharacterized protein</fullName>
    </submittedName>
</protein>
<feature type="non-terminal residue" evidence="2">
    <location>
        <position position="148"/>
    </location>
</feature>
<organism evidence="2">
    <name type="scientific">uncultured Mycobacteriales bacterium</name>
    <dbReference type="NCBI Taxonomy" id="581187"/>
    <lineage>
        <taxon>Bacteria</taxon>
        <taxon>Bacillati</taxon>
        <taxon>Actinomycetota</taxon>
        <taxon>Actinomycetes</taxon>
        <taxon>Mycobacteriales</taxon>
        <taxon>environmental samples</taxon>
    </lineage>
</organism>
<feature type="compositionally biased region" description="Low complexity" evidence="1">
    <location>
        <begin position="112"/>
        <end position="128"/>
    </location>
</feature>
<reference evidence="2" key="1">
    <citation type="submission" date="2020-02" db="EMBL/GenBank/DDBJ databases">
        <authorList>
            <person name="Meier V. D."/>
        </authorList>
    </citation>
    <scope>NUCLEOTIDE SEQUENCE</scope>
    <source>
        <strain evidence="2">AVDCRST_MAG41</strain>
    </source>
</reference>
<feature type="compositionally biased region" description="Basic residues" evidence="1">
    <location>
        <begin position="61"/>
        <end position="83"/>
    </location>
</feature>
<sequence length="148" mass="15402">VPRPGRRGPRDRPPQRCRRRPPGPGGVVLGDRVGHLRGLAAGRQRRRLRGPDLPGADRGRPGRAGRRARPRRPARRRRVRRGPGRPAGRRGAGAARAGRRVLDRAVRAVHPGRLAGAAAARGAAARAGAGRGRPGAGPGGAARLAAGP</sequence>
<proteinExistence type="predicted"/>
<feature type="non-terminal residue" evidence="2">
    <location>
        <position position="1"/>
    </location>
</feature>
<dbReference type="EMBL" id="CADCTP010000233">
    <property type="protein sequence ID" value="CAA9263832.1"/>
    <property type="molecule type" value="Genomic_DNA"/>
</dbReference>
<feature type="compositionally biased region" description="Gly residues" evidence="1">
    <location>
        <begin position="129"/>
        <end position="140"/>
    </location>
</feature>
<evidence type="ECO:0000256" key="1">
    <source>
        <dbReference type="SAM" id="MobiDB-lite"/>
    </source>
</evidence>
<evidence type="ECO:0000313" key="2">
    <source>
        <dbReference type="EMBL" id="CAA9263832.1"/>
    </source>
</evidence>
<dbReference type="AlphaFoldDB" id="A0A6J4IWF4"/>